<dbReference type="AlphaFoldDB" id="A0A557SS31"/>
<gene>
    <name evidence="1" type="ORF">NARC_150010</name>
</gene>
<evidence type="ECO:0000313" key="1">
    <source>
        <dbReference type="EMBL" id="TVP39416.1"/>
    </source>
</evidence>
<evidence type="ECO:0000313" key="2">
    <source>
        <dbReference type="Proteomes" id="UP000315289"/>
    </source>
</evidence>
<sequence length="54" mass="6270">MVGNGCYYHEIHIQKINEPLFILNNLWKIGLLTILVIHRIINTIKLIWDGAILS</sequence>
<dbReference type="EMBL" id="VOAH01000015">
    <property type="protein sequence ID" value="TVP39416.1"/>
    <property type="molecule type" value="Genomic_DNA"/>
</dbReference>
<organism evidence="1 2">
    <name type="scientific">Candidatus Nitrosocosmicus arcticus</name>
    <dbReference type="NCBI Taxonomy" id="2035267"/>
    <lineage>
        <taxon>Archaea</taxon>
        <taxon>Nitrososphaerota</taxon>
        <taxon>Nitrososphaeria</taxon>
        <taxon>Nitrososphaerales</taxon>
        <taxon>Nitrososphaeraceae</taxon>
        <taxon>Candidatus Nitrosocosmicus</taxon>
    </lineage>
</organism>
<keyword evidence="2" id="KW-1185">Reference proteome</keyword>
<protein>
    <submittedName>
        <fullName evidence="1">Uncharacterized protein</fullName>
    </submittedName>
</protein>
<comment type="caution">
    <text evidence="1">The sequence shown here is derived from an EMBL/GenBank/DDBJ whole genome shotgun (WGS) entry which is preliminary data.</text>
</comment>
<proteinExistence type="predicted"/>
<reference evidence="1 2" key="1">
    <citation type="journal article" date="2019" name="Front. Microbiol.">
        <title>Ammonia Oxidation by the Arctic Terrestrial Thaumarchaeote Candidatus Nitrosocosmicus arcticus Is Stimulated by Increasing Temperatures.</title>
        <authorList>
            <person name="Alves R.J.E."/>
            <person name="Kerou M."/>
            <person name="Zappe A."/>
            <person name="Bittner R."/>
            <person name="Abby S.S."/>
            <person name="Schmidt H.A."/>
            <person name="Pfeifer K."/>
            <person name="Schleper C."/>
        </authorList>
    </citation>
    <scope>NUCLEOTIDE SEQUENCE [LARGE SCALE GENOMIC DNA]</scope>
    <source>
        <strain evidence="1 2">Kfb</strain>
    </source>
</reference>
<name>A0A557SS31_9ARCH</name>
<dbReference type="Proteomes" id="UP000315289">
    <property type="component" value="Unassembled WGS sequence"/>
</dbReference>
<accession>A0A557SS31</accession>